<reference evidence="1" key="1">
    <citation type="submission" date="2020-08" db="EMBL/GenBank/DDBJ databases">
        <title>Multicomponent nature underlies the extraordinary mechanical properties of spider dragline silk.</title>
        <authorList>
            <person name="Kono N."/>
            <person name="Nakamura H."/>
            <person name="Mori M."/>
            <person name="Yoshida Y."/>
            <person name="Ohtoshi R."/>
            <person name="Malay A.D."/>
            <person name="Moran D.A.P."/>
            <person name="Tomita M."/>
            <person name="Numata K."/>
            <person name="Arakawa K."/>
        </authorList>
    </citation>
    <scope>NUCLEOTIDE SEQUENCE</scope>
</reference>
<dbReference type="OrthoDB" id="6513831at2759"/>
<dbReference type="AlphaFoldDB" id="A0A8X7BNS7"/>
<dbReference type="InterPro" id="IPR036397">
    <property type="entry name" value="RNaseH_sf"/>
</dbReference>
<evidence type="ECO:0000313" key="1">
    <source>
        <dbReference type="EMBL" id="GFY37878.1"/>
    </source>
</evidence>
<dbReference type="Proteomes" id="UP000886998">
    <property type="component" value="Unassembled WGS sequence"/>
</dbReference>
<dbReference type="GO" id="GO:0003676">
    <property type="term" value="F:nucleic acid binding"/>
    <property type="evidence" value="ECO:0007669"/>
    <property type="project" value="InterPro"/>
</dbReference>
<name>A0A8X7BNS7_9ARAC</name>
<evidence type="ECO:0000313" key="2">
    <source>
        <dbReference type="Proteomes" id="UP000886998"/>
    </source>
</evidence>
<sequence length="118" mass="13256">MLICFFNWHGVIHKEFVPPGQSVNPISYVEVLTRLRKHIARVHPPTTTIGGCTITTIRAQQCSALWNILPSTMCQRCLTFPYSPNLAPPDFFSFPENKIDTQIRASRLGRGGSTGRDK</sequence>
<dbReference type="EMBL" id="BMAV01000532">
    <property type="protein sequence ID" value="GFY37878.1"/>
    <property type="molecule type" value="Genomic_DNA"/>
</dbReference>
<protein>
    <submittedName>
        <fullName evidence="1">Uncharacterized protein</fullName>
    </submittedName>
</protein>
<proteinExistence type="predicted"/>
<organism evidence="1 2">
    <name type="scientific">Trichonephila inaurata madagascariensis</name>
    <dbReference type="NCBI Taxonomy" id="2747483"/>
    <lineage>
        <taxon>Eukaryota</taxon>
        <taxon>Metazoa</taxon>
        <taxon>Ecdysozoa</taxon>
        <taxon>Arthropoda</taxon>
        <taxon>Chelicerata</taxon>
        <taxon>Arachnida</taxon>
        <taxon>Araneae</taxon>
        <taxon>Araneomorphae</taxon>
        <taxon>Entelegynae</taxon>
        <taxon>Araneoidea</taxon>
        <taxon>Nephilidae</taxon>
        <taxon>Trichonephila</taxon>
        <taxon>Trichonephila inaurata</taxon>
    </lineage>
</organism>
<gene>
    <name evidence="1" type="ORF">TNIN_312431</name>
</gene>
<keyword evidence="2" id="KW-1185">Reference proteome</keyword>
<comment type="caution">
    <text evidence="1">The sequence shown here is derived from an EMBL/GenBank/DDBJ whole genome shotgun (WGS) entry which is preliminary data.</text>
</comment>
<dbReference type="Gene3D" id="3.30.420.10">
    <property type="entry name" value="Ribonuclease H-like superfamily/Ribonuclease H"/>
    <property type="match status" value="1"/>
</dbReference>
<accession>A0A8X7BNS7</accession>